<dbReference type="CDD" id="cd22191">
    <property type="entry name" value="DPBB_RlpA_EXP_N-like"/>
    <property type="match status" value="1"/>
</dbReference>
<organism evidence="3 5">
    <name type="scientific">Ustilago bromivora</name>
    <dbReference type="NCBI Taxonomy" id="307758"/>
    <lineage>
        <taxon>Eukaryota</taxon>
        <taxon>Fungi</taxon>
        <taxon>Dikarya</taxon>
        <taxon>Basidiomycota</taxon>
        <taxon>Ustilaginomycotina</taxon>
        <taxon>Ustilaginomycetes</taxon>
        <taxon>Ustilaginales</taxon>
        <taxon>Ustilaginaceae</taxon>
        <taxon>Ustilago</taxon>
    </lineage>
</organism>
<dbReference type="InterPro" id="IPR051477">
    <property type="entry name" value="Expansin_CellWall"/>
</dbReference>
<dbReference type="PANTHER" id="PTHR31836">
    <property type="match status" value="1"/>
</dbReference>
<gene>
    <name evidence="4" type="ORF">UBRO2_02027</name>
    <name evidence="3" type="ORF">UBRO_02413</name>
</gene>
<evidence type="ECO:0000313" key="4">
    <source>
        <dbReference type="EMBL" id="SYW77835.1"/>
    </source>
</evidence>
<evidence type="ECO:0000313" key="3">
    <source>
        <dbReference type="EMBL" id="SAM80393.1"/>
    </source>
</evidence>
<feature type="chain" id="PRO_5038218743" description="RlpA-like protein double-psi beta-barrel domain-containing protein" evidence="2">
    <location>
        <begin position="24"/>
        <end position="228"/>
    </location>
</feature>
<evidence type="ECO:0000313" key="5">
    <source>
        <dbReference type="Proteomes" id="UP000179920"/>
    </source>
</evidence>
<protein>
    <recommendedName>
        <fullName evidence="7">RlpA-like protein double-psi beta-barrel domain-containing protein</fullName>
    </recommendedName>
</protein>
<evidence type="ECO:0008006" key="7">
    <source>
        <dbReference type="Google" id="ProtNLM"/>
    </source>
</evidence>
<evidence type="ECO:0000313" key="6">
    <source>
        <dbReference type="Proteomes" id="UP000658997"/>
    </source>
</evidence>
<reference evidence="3" key="2">
    <citation type="submission" date="2016-04" db="EMBL/GenBank/DDBJ databases">
        <authorList>
            <person name="Evans L.H."/>
            <person name="Alamgir A."/>
            <person name="Owens N."/>
            <person name="Weber N.D."/>
            <person name="Virtaneva K."/>
            <person name="Barbian K."/>
            <person name="Babar A."/>
            <person name="Rosenke K."/>
        </authorList>
    </citation>
    <scope>NUCLEOTIDE SEQUENCE</scope>
    <source>
        <strain evidence="3">UB2112</strain>
    </source>
</reference>
<sequence length="228" mass="24946">MARITLFNAIFATLALITLGASAGPTLPSTPALPVDLDEEGKPIQFINSVIGDDEDDDYTPAELEQRSLLRRGKDHHKHSSHESSALSRKLFTLGHEKDDKLWSGNVKVTWHASPDLLSPQCGDDGGKWQPKDNSHVGAVMKGWDEGPKCGEFVKLCYGVHNHCVVVRVFNTCTECAKGHVDLTKSAFKKLSPSGTLKEGSIDGLKMYRTKQPSPWDLALFGPLKLQG</sequence>
<dbReference type="Gene3D" id="2.40.40.10">
    <property type="entry name" value="RlpA-like domain"/>
    <property type="match status" value="1"/>
</dbReference>
<evidence type="ECO:0000256" key="1">
    <source>
        <dbReference type="ARBA" id="ARBA00022729"/>
    </source>
</evidence>
<evidence type="ECO:0000256" key="2">
    <source>
        <dbReference type="SAM" id="SignalP"/>
    </source>
</evidence>
<dbReference type="EMBL" id="ULHB01000029">
    <property type="protein sequence ID" value="SYW77835.1"/>
    <property type="molecule type" value="Genomic_DNA"/>
</dbReference>
<feature type="signal peptide" evidence="2">
    <location>
        <begin position="1"/>
        <end position="23"/>
    </location>
</feature>
<keyword evidence="1 2" id="KW-0732">Signal</keyword>
<dbReference type="PANTHER" id="PTHR31836:SF22">
    <property type="entry name" value="RLPA-LIKE PROTEIN DOUBLE-PSI BETA-BARREL DOMAIN-CONTAINING PROTEIN"/>
    <property type="match status" value="1"/>
</dbReference>
<dbReference type="Proteomes" id="UP000179920">
    <property type="component" value="Chromosome IV"/>
</dbReference>
<accession>A0A1K0G118</accession>
<proteinExistence type="predicted"/>
<reference evidence="4" key="3">
    <citation type="submission" date="2018-08" db="EMBL/GenBank/DDBJ databases">
        <authorList>
            <person name="Guldener U."/>
        </authorList>
    </citation>
    <scope>NUCLEOTIDE SEQUENCE</scope>
    <source>
        <strain evidence="4">UB2</strain>
    </source>
</reference>
<dbReference type="AlphaFoldDB" id="A0A1K0G118"/>
<dbReference type="Proteomes" id="UP000658997">
    <property type="component" value="Unassembled WGS sequence"/>
</dbReference>
<reference evidence="5" key="1">
    <citation type="submission" date="2016-04" db="EMBL/GenBank/DDBJ databases">
        <authorList>
            <person name="Guldener U."/>
            <person name="Guldener U."/>
        </authorList>
    </citation>
    <scope>NUCLEOTIDE SEQUENCE [LARGE SCALE GENOMIC DNA]</scope>
    <source>
        <strain evidence="5">UB2112</strain>
    </source>
</reference>
<dbReference type="OrthoDB" id="406505at2759"/>
<keyword evidence="6" id="KW-1185">Reference proteome</keyword>
<dbReference type="SUPFAM" id="SSF50685">
    <property type="entry name" value="Barwin-like endoglucanases"/>
    <property type="match status" value="1"/>
</dbReference>
<name>A0A1K0G118_9BASI</name>
<dbReference type="EMBL" id="LT558120">
    <property type="protein sequence ID" value="SAM80393.1"/>
    <property type="molecule type" value="Genomic_DNA"/>
</dbReference>
<dbReference type="InterPro" id="IPR036908">
    <property type="entry name" value="RlpA-like_sf"/>
</dbReference>